<dbReference type="Pfam" id="PF11452">
    <property type="entry name" value="DUF3000"/>
    <property type="match status" value="1"/>
</dbReference>
<dbReference type="EMBL" id="CP154795">
    <property type="protein sequence ID" value="XAN07872.1"/>
    <property type="molecule type" value="Genomic_DNA"/>
</dbReference>
<organism evidence="1 2">
    <name type="scientific">Ammonicoccus fulvus</name>
    <dbReference type="NCBI Taxonomy" id="3138240"/>
    <lineage>
        <taxon>Bacteria</taxon>
        <taxon>Bacillati</taxon>
        <taxon>Actinomycetota</taxon>
        <taxon>Actinomycetes</taxon>
        <taxon>Propionibacteriales</taxon>
        <taxon>Propionibacteriaceae</taxon>
        <taxon>Ammonicoccus</taxon>
    </lineage>
</organism>
<dbReference type="Proteomes" id="UP001442841">
    <property type="component" value="Chromosome"/>
</dbReference>
<evidence type="ECO:0000313" key="1">
    <source>
        <dbReference type="EMBL" id="XAN07872.1"/>
    </source>
</evidence>
<protein>
    <submittedName>
        <fullName evidence="1">DUF3000 domain-containing protein</fullName>
    </submittedName>
</protein>
<evidence type="ECO:0000313" key="2">
    <source>
        <dbReference type="Proteomes" id="UP001442841"/>
    </source>
</evidence>
<reference evidence="1 2" key="1">
    <citation type="submission" date="2024-04" db="EMBL/GenBank/DDBJ databases">
        <title>Isolation of an actinomycete strain from pig manure.</title>
        <authorList>
            <person name="Gong T."/>
            <person name="Yu Z."/>
            <person name="An M."/>
            <person name="Wei C."/>
            <person name="Yang W."/>
            <person name="Liu L."/>
        </authorList>
    </citation>
    <scope>NUCLEOTIDE SEQUENCE [LARGE SCALE GENOMIC DNA]</scope>
    <source>
        <strain evidence="1 2">ZF39</strain>
    </source>
</reference>
<accession>A0ABZ3FR69</accession>
<proteinExistence type="predicted"/>
<dbReference type="RefSeq" id="WP_425309331.1">
    <property type="nucleotide sequence ID" value="NZ_CP154795.1"/>
</dbReference>
<name>A0ABZ3FR69_9ACTN</name>
<gene>
    <name evidence="1" type="ORF">AADG42_11335</name>
</gene>
<dbReference type="InterPro" id="IPR021555">
    <property type="entry name" value="DUF3000"/>
</dbReference>
<sequence length="196" mass="21154">MGLSKETSALPQPFARALQELTDHVWRPEIEIDEIPAPQRIAPHSAAITADVISDGDELGNGRLVLLHDPMGNDSWEGTFRLVSYARADVEREMVTDPLLAEVGWSWLTDALDHHHAAYVAPSGTVTSVASQSFGSMADDPARAELEIRASWTPVLDGGAGLGAHLSAWDRLLCTLAGLPPLPEGVVMIPSARRHR</sequence>
<keyword evidence="2" id="KW-1185">Reference proteome</keyword>